<proteinExistence type="predicted"/>
<dbReference type="SUPFAM" id="SSF51197">
    <property type="entry name" value="Clavaminate synthase-like"/>
    <property type="match status" value="1"/>
</dbReference>
<accession>A0ABX7NXT6</accession>
<protein>
    <recommendedName>
        <fullName evidence="4">JmjC domain-containing protein</fullName>
    </recommendedName>
</protein>
<feature type="domain" description="JmjC" evidence="4">
    <location>
        <begin position="93"/>
        <end position="234"/>
    </location>
</feature>
<name>A0ABX7NXT6_9BACT</name>
<evidence type="ECO:0000259" key="4">
    <source>
        <dbReference type="PROSITE" id="PS51184"/>
    </source>
</evidence>
<evidence type="ECO:0000256" key="2">
    <source>
        <dbReference type="ARBA" id="ARBA00022723"/>
    </source>
</evidence>
<keyword evidence="2" id="KW-0479">Metal-binding</keyword>
<keyword evidence="3" id="KW-0408">Iron</keyword>
<dbReference type="PANTHER" id="PTHR13096">
    <property type="entry name" value="MINA53 MYC INDUCED NUCLEAR ANTIGEN"/>
    <property type="match status" value="1"/>
</dbReference>
<dbReference type="InterPro" id="IPR003347">
    <property type="entry name" value="JmjC_dom"/>
</dbReference>
<evidence type="ECO:0000256" key="1">
    <source>
        <dbReference type="ARBA" id="ARBA00001954"/>
    </source>
</evidence>
<dbReference type="EMBL" id="CP071090">
    <property type="protein sequence ID" value="QSQ23278.1"/>
    <property type="molecule type" value="Genomic_DNA"/>
</dbReference>
<gene>
    <name evidence="5" type="ORF">JY651_50800</name>
</gene>
<dbReference type="PROSITE" id="PS51184">
    <property type="entry name" value="JMJC"/>
    <property type="match status" value="1"/>
</dbReference>
<keyword evidence="6" id="KW-1185">Reference proteome</keyword>
<dbReference type="Gene3D" id="2.60.120.650">
    <property type="entry name" value="Cupin"/>
    <property type="match status" value="1"/>
</dbReference>
<evidence type="ECO:0000313" key="5">
    <source>
        <dbReference type="EMBL" id="QSQ23278.1"/>
    </source>
</evidence>
<comment type="cofactor">
    <cofactor evidence="1">
        <name>Fe(2+)</name>
        <dbReference type="ChEBI" id="CHEBI:29033"/>
    </cofactor>
</comment>
<dbReference type="PANTHER" id="PTHR13096:SF9">
    <property type="entry name" value="BIFUNCTIONAL LYSINE-SPECIFIC DEMETHYLASE AND HISTIDYL-HYDROXYLASE"/>
    <property type="match status" value="1"/>
</dbReference>
<evidence type="ECO:0000313" key="6">
    <source>
        <dbReference type="Proteomes" id="UP000662747"/>
    </source>
</evidence>
<reference evidence="5 6" key="1">
    <citation type="submission" date="2021-02" db="EMBL/GenBank/DDBJ databases">
        <title>De Novo genome assembly of isolated myxobacteria.</title>
        <authorList>
            <person name="Stevens D.C."/>
        </authorList>
    </citation>
    <scope>NUCLEOTIDE SEQUENCE [LARGE SCALE GENOMIC DNA]</scope>
    <source>
        <strain evidence="6">SCPEA02</strain>
    </source>
</reference>
<dbReference type="Proteomes" id="UP000662747">
    <property type="component" value="Chromosome"/>
</dbReference>
<organism evidence="5 6">
    <name type="scientific">Pyxidicoccus parkwayensis</name>
    <dbReference type="NCBI Taxonomy" id="2813578"/>
    <lineage>
        <taxon>Bacteria</taxon>
        <taxon>Pseudomonadati</taxon>
        <taxon>Myxococcota</taxon>
        <taxon>Myxococcia</taxon>
        <taxon>Myxococcales</taxon>
        <taxon>Cystobacterineae</taxon>
        <taxon>Myxococcaceae</taxon>
        <taxon>Pyxidicoccus</taxon>
    </lineage>
</organism>
<dbReference type="Pfam" id="PF08007">
    <property type="entry name" value="JmjC_2"/>
    <property type="match status" value="1"/>
</dbReference>
<sequence length="392" mass="44054">MSDQDRAIAKLLDPLSLPAFLEAYWEKEPLHVQRHAPNHYAGMFGLDEVEQYLFTVKPRGNELRLVAMGKPDIVFHEQEEAPPRMVFQAFREGYTLNLNGVHRRWPAVHMMVDAVQRRLRCYANGNAYITGPASQGFGTHHDGHDVFVLQTCGRKRWRLYTPQEQFPLEGRKMGDEDWGPPVREIELTAGDLLYLPRGTPHSAVTGDCCSVHLSIGVRPLLLDAVLAELIRAVVSRHPHWRRSVAPMGTRCSRQVPCIYELAEQLSDDIRGMGPLEPLLETLEARLMQADEDVGPGPGGYLRSLEDLDALRPDSELETRPGHASVLSRNGDEVSLGFNGGSMVAPAFCEPALRYVLEQSRFRIQDLPDTLTEEARVTLCRRLVREGLLRVAA</sequence>
<dbReference type="RefSeq" id="WP_206724853.1">
    <property type="nucleotide sequence ID" value="NZ_CP071090.1"/>
</dbReference>
<dbReference type="InterPro" id="IPR039994">
    <property type="entry name" value="NO66-like"/>
</dbReference>
<evidence type="ECO:0000256" key="3">
    <source>
        <dbReference type="ARBA" id="ARBA00023004"/>
    </source>
</evidence>